<name>A0A9X3NEK7_9ACTN</name>
<dbReference type="InterPro" id="IPR012545">
    <property type="entry name" value="DUF1697"/>
</dbReference>
<dbReference type="SUPFAM" id="SSF160379">
    <property type="entry name" value="SP0830-like"/>
    <property type="match status" value="1"/>
</dbReference>
<dbReference type="RefSeq" id="WP_270027868.1">
    <property type="nucleotide sequence ID" value="NZ_JAPDDP010000054.1"/>
</dbReference>
<protein>
    <submittedName>
        <fullName evidence="1">DUF1697 domain-containing protein</fullName>
    </submittedName>
</protein>
<dbReference type="PANTHER" id="PTHR36439">
    <property type="entry name" value="BLL4334 PROTEIN"/>
    <property type="match status" value="1"/>
</dbReference>
<evidence type="ECO:0000313" key="2">
    <source>
        <dbReference type="Proteomes" id="UP001147653"/>
    </source>
</evidence>
<reference evidence="1" key="1">
    <citation type="submission" date="2022-10" db="EMBL/GenBank/DDBJ databases">
        <title>The WGS of Solirubrobacter phytolaccae KCTC 29190.</title>
        <authorList>
            <person name="Jiang Z."/>
        </authorList>
    </citation>
    <scope>NUCLEOTIDE SEQUENCE</scope>
    <source>
        <strain evidence="1">KCTC 29190</strain>
    </source>
</reference>
<dbReference type="Gene3D" id="3.30.70.1280">
    <property type="entry name" value="SP0830-like domains"/>
    <property type="match status" value="1"/>
</dbReference>
<organism evidence="1 2">
    <name type="scientific">Solirubrobacter phytolaccae</name>
    <dbReference type="NCBI Taxonomy" id="1404360"/>
    <lineage>
        <taxon>Bacteria</taxon>
        <taxon>Bacillati</taxon>
        <taxon>Actinomycetota</taxon>
        <taxon>Thermoleophilia</taxon>
        <taxon>Solirubrobacterales</taxon>
        <taxon>Solirubrobacteraceae</taxon>
        <taxon>Solirubrobacter</taxon>
    </lineage>
</organism>
<gene>
    <name evidence="1" type="ORF">OJ997_24440</name>
</gene>
<dbReference type="Proteomes" id="UP001147653">
    <property type="component" value="Unassembled WGS sequence"/>
</dbReference>
<dbReference type="PIRSF" id="PIRSF008502">
    <property type="entry name" value="UCP008502"/>
    <property type="match status" value="1"/>
</dbReference>
<keyword evidence="2" id="KW-1185">Reference proteome</keyword>
<dbReference type="PANTHER" id="PTHR36439:SF1">
    <property type="entry name" value="DUF1697 DOMAIN-CONTAINING PROTEIN"/>
    <property type="match status" value="1"/>
</dbReference>
<accession>A0A9X3NEK7</accession>
<dbReference type="AlphaFoldDB" id="A0A9X3NEK7"/>
<proteinExistence type="predicted"/>
<comment type="caution">
    <text evidence="1">The sequence shown here is derived from an EMBL/GenBank/DDBJ whole genome shotgun (WGS) entry which is preliminary data.</text>
</comment>
<evidence type="ECO:0000313" key="1">
    <source>
        <dbReference type="EMBL" id="MDA0183480.1"/>
    </source>
</evidence>
<sequence>MPRNIALLRGINLGAKRRVAMADLRALLEELGYTDVRTVLASGNAIFTGRTSRSKLEKALQDRFDMKIDVVLRTMDELQAVIDADPFTDAVDNPTRYFVVFLDREPDLEALEGQDFAPDRFVARGTEIYAWCPEGMQDSRLMKALGKPGLAGTATVRNWATVNKLLD</sequence>
<dbReference type="EMBL" id="JAPDDP010000054">
    <property type="protein sequence ID" value="MDA0183480.1"/>
    <property type="molecule type" value="Genomic_DNA"/>
</dbReference>
<dbReference type="Pfam" id="PF08002">
    <property type="entry name" value="DUF1697"/>
    <property type="match status" value="1"/>
</dbReference>